<dbReference type="GO" id="GO:0005737">
    <property type="term" value="C:cytoplasm"/>
    <property type="evidence" value="ECO:0007669"/>
    <property type="project" value="TreeGrafter"/>
</dbReference>
<gene>
    <name evidence="11" type="ORF">E1A91_D07G048500v1</name>
</gene>
<evidence type="ECO:0000256" key="7">
    <source>
        <dbReference type="ARBA" id="ARBA00047899"/>
    </source>
</evidence>
<dbReference type="FunFam" id="3.30.200.20:FF:000045">
    <property type="entry name" value="Serine/threonine-protein kinase SRK2E"/>
    <property type="match status" value="1"/>
</dbReference>
<keyword evidence="2" id="KW-0723">Serine/threonine-protein kinase</keyword>
<evidence type="ECO:0000256" key="8">
    <source>
        <dbReference type="ARBA" id="ARBA00048679"/>
    </source>
</evidence>
<dbReference type="Proteomes" id="UP000323597">
    <property type="component" value="Chromosome D07"/>
</dbReference>
<dbReference type="InterPro" id="IPR017441">
    <property type="entry name" value="Protein_kinase_ATP_BS"/>
</dbReference>
<dbReference type="GO" id="GO:0006970">
    <property type="term" value="P:response to osmotic stress"/>
    <property type="evidence" value="ECO:0007669"/>
    <property type="project" value="UniProtKB-ARBA"/>
</dbReference>
<feature type="binding site" evidence="9">
    <location>
        <position position="33"/>
    </location>
    <ligand>
        <name>ATP</name>
        <dbReference type="ChEBI" id="CHEBI:30616"/>
    </ligand>
</feature>
<name>A0A5D2U6L7_GOSMU</name>
<feature type="domain" description="Protein kinase" evidence="10">
    <location>
        <begin position="4"/>
        <end position="120"/>
    </location>
</feature>
<dbReference type="SMART" id="SM00220">
    <property type="entry name" value="S_TKc"/>
    <property type="match status" value="1"/>
</dbReference>
<keyword evidence="5" id="KW-0418">Kinase</keyword>
<dbReference type="Pfam" id="PF00069">
    <property type="entry name" value="Pkinase"/>
    <property type="match status" value="1"/>
</dbReference>
<evidence type="ECO:0000256" key="6">
    <source>
        <dbReference type="ARBA" id="ARBA00022840"/>
    </source>
</evidence>
<dbReference type="EC" id="2.7.11.1" evidence="1"/>
<evidence type="ECO:0000256" key="4">
    <source>
        <dbReference type="ARBA" id="ARBA00022741"/>
    </source>
</evidence>
<comment type="catalytic activity">
    <reaction evidence="8">
        <text>L-seryl-[protein] + ATP = O-phospho-L-seryl-[protein] + ADP + H(+)</text>
        <dbReference type="Rhea" id="RHEA:17989"/>
        <dbReference type="Rhea" id="RHEA-COMP:9863"/>
        <dbReference type="Rhea" id="RHEA-COMP:11604"/>
        <dbReference type="ChEBI" id="CHEBI:15378"/>
        <dbReference type="ChEBI" id="CHEBI:29999"/>
        <dbReference type="ChEBI" id="CHEBI:30616"/>
        <dbReference type="ChEBI" id="CHEBI:83421"/>
        <dbReference type="ChEBI" id="CHEBI:456216"/>
        <dbReference type="EC" id="2.7.11.1"/>
    </reaction>
</comment>
<evidence type="ECO:0000256" key="2">
    <source>
        <dbReference type="ARBA" id="ARBA00022527"/>
    </source>
</evidence>
<dbReference type="SMR" id="A0A5D2U6L7"/>
<dbReference type="EMBL" id="CM017655">
    <property type="protein sequence ID" value="TYI72263.1"/>
    <property type="molecule type" value="Genomic_DNA"/>
</dbReference>
<keyword evidence="4 9" id="KW-0547">Nucleotide-binding</keyword>
<dbReference type="SUPFAM" id="SSF56112">
    <property type="entry name" value="Protein kinase-like (PK-like)"/>
    <property type="match status" value="1"/>
</dbReference>
<keyword evidence="12" id="KW-1185">Reference proteome</keyword>
<dbReference type="InterPro" id="IPR011009">
    <property type="entry name" value="Kinase-like_dom_sf"/>
</dbReference>
<evidence type="ECO:0000259" key="10">
    <source>
        <dbReference type="PROSITE" id="PS50011"/>
    </source>
</evidence>
<dbReference type="GO" id="GO:0004674">
    <property type="term" value="F:protein serine/threonine kinase activity"/>
    <property type="evidence" value="ECO:0007669"/>
    <property type="project" value="UniProtKB-KW"/>
</dbReference>
<evidence type="ECO:0000256" key="1">
    <source>
        <dbReference type="ARBA" id="ARBA00012513"/>
    </source>
</evidence>
<protein>
    <recommendedName>
        <fullName evidence="1">non-specific serine/threonine protein kinase</fullName>
        <ecNumber evidence="1">2.7.11.1</ecNumber>
    </recommendedName>
</protein>
<keyword evidence="3" id="KW-0808">Transferase</keyword>
<sequence length="120" mass="13811">MEKYEVVKDLGAGNFGVARLLRHKGTKELVAMKYTERGHKIDENVAREIINHRSLRHPNIIRFKEVVLMPTHLAIVIEYAAGGELFDRICSAGRFSGDEARYFFQQLISSVNYCHSMMLR</sequence>
<reference evidence="11 12" key="1">
    <citation type="submission" date="2019-07" db="EMBL/GenBank/DDBJ databases">
        <title>WGS assembly of Gossypium mustelinum.</title>
        <authorList>
            <person name="Chen Z.J."/>
            <person name="Sreedasyam A."/>
            <person name="Ando A."/>
            <person name="Song Q."/>
            <person name="De L."/>
            <person name="Hulse-Kemp A."/>
            <person name="Ding M."/>
            <person name="Ye W."/>
            <person name="Kirkbride R."/>
            <person name="Jenkins J."/>
            <person name="Plott C."/>
            <person name="Lovell J."/>
            <person name="Lin Y.-M."/>
            <person name="Vaughn R."/>
            <person name="Liu B."/>
            <person name="Li W."/>
            <person name="Simpson S."/>
            <person name="Scheffler B."/>
            <person name="Saski C."/>
            <person name="Grover C."/>
            <person name="Hu G."/>
            <person name="Conover J."/>
            <person name="Carlson J."/>
            <person name="Shu S."/>
            <person name="Boston L."/>
            <person name="Williams M."/>
            <person name="Peterson D."/>
            <person name="Mcgee K."/>
            <person name="Jones D."/>
            <person name="Wendel J."/>
            <person name="Stelly D."/>
            <person name="Grimwood J."/>
            <person name="Schmutz J."/>
        </authorList>
    </citation>
    <scope>NUCLEOTIDE SEQUENCE [LARGE SCALE GENOMIC DNA]</scope>
    <source>
        <strain evidence="11">1408120.09</strain>
    </source>
</reference>
<evidence type="ECO:0000256" key="9">
    <source>
        <dbReference type="PROSITE-ProRule" id="PRU10141"/>
    </source>
</evidence>
<dbReference type="PANTHER" id="PTHR24346:SF92">
    <property type="entry name" value="SNF1-RELATED PROTEIN KINASE 2.6"/>
    <property type="match status" value="1"/>
</dbReference>
<organism evidence="11 12">
    <name type="scientific">Gossypium mustelinum</name>
    <name type="common">Cotton</name>
    <name type="synonym">Gossypium caicoense</name>
    <dbReference type="NCBI Taxonomy" id="34275"/>
    <lineage>
        <taxon>Eukaryota</taxon>
        <taxon>Viridiplantae</taxon>
        <taxon>Streptophyta</taxon>
        <taxon>Embryophyta</taxon>
        <taxon>Tracheophyta</taxon>
        <taxon>Spermatophyta</taxon>
        <taxon>Magnoliopsida</taxon>
        <taxon>eudicotyledons</taxon>
        <taxon>Gunneridae</taxon>
        <taxon>Pentapetalae</taxon>
        <taxon>rosids</taxon>
        <taxon>malvids</taxon>
        <taxon>Malvales</taxon>
        <taxon>Malvaceae</taxon>
        <taxon>Malvoideae</taxon>
        <taxon>Gossypium</taxon>
    </lineage>
</organism>
<evidence type="ECO:0000256" key="3">
    <source>
        <dbReference type="ARBA" id="ARBA00022679"/>
    </source>
</evidence>
<dbReference type="PROSITE" id="PS00107">
    <property type="entry name" value="PROTEIN_KINASE_ATP"/>
    <property type="match status" value="1"/>
</dbReference>
<dbReference type="Gene3D" id="3.30.200.20">
    <property type="entry name" value="Phosphorylase Kinase, domain 1"/>
    <property type="match status" value="1"/>
</dbReference>
<accession>A0A5D2U6L7</accession>
<dbReference type="InterPro" id="IPR000719">
    <property type="entry name" value="Prot_kinase_dom"/>
</dbReference>
<dbReference type="PANTHER" id="PTHR24346">
    <property type="entry name" value="MAP/MICROTUBULE AFFINITY-REGULATING KINASE"/>
    <property type="match status" value="1"/>
</dbReference>
<evidence type="ECO:0000256" key="5">
    <source>
        <dbReference type="ARBA" id="ARBA00022777"/>
    </source>
</evidence>
<proteinExistence type="predicted"/>
<evidence type="ECO:0000313" key="12">
    <source>
        <dbReference type="Proteomes" id="UP000323597"/>
    </source>
</evidence>
<evidence type="ECO:0000313" key="11">
    <source>
        <dbReference type="EMBL" id="TYI72263.1"/>
    </source>
</evidence>
<comment type="catalytic activity">
    <reaction evidence="7">
        <text>L-threonyl-[protein] + ATP = O-phospho-L-threonyl-[protein] + ADP + H(+)</text>
        <dbReference type="Rhea" id="RHEA:46608"/>
        <dbReference type="Rhea" id="RHEA-COMP:11060"/>
        <dbReference type="Rhea" id="RHEA-COMP:11605"/>
        <dbReference type="ChEBI" id="CHEBI:15378"/>
        <dbReference type="ChEBI" id="CHEBI:30013"/>
        <dbReference type="ChEBI" id="CHEBI:30616"/>
        <dbReference type="ChEBI" id="CHEBI:61977"/>
        <dbReference type="ChEBI" id="CHEBI:456216"/>
        <dbReference type="EC" id="2.7.11.1"/>
    </reaction>
</comment>
<dbReference type="AlphaFoldDB" id="A0A5D2U6L7"/>
<keyword evidence="6 9" id="KW-0067">ATP-binding</keyword>
<dbReference type="Gene3D" id="1.10.510.10">
    <property type="entry name" value="Transferase(Phosphotransferase) domain 1"/>
    <property type="match status" value="1"/>
</dbReference>
<dbReference type="GO" id="GO:0035556">
    <property type="term" value="P:intracellular signal transduction"/>
    <property type="evidence" value="ECO:0007669"/>
    <property type="project" value="TreeGrafter"/>
</dbReference>
<dbReference type="PROSITE" id="PS50011">
    <property type="entry name" value="PROTEIN_KINASE_DOM"/>
    <property type="match status" value="1"/>
</dbReference>
<dbReference type="GO" id="GO:0005524">
    <property type="term" value="F:ATP binding"/>
    <property type="evidence" value="ECO:0007669"/>
    <property type="project" value="UniProtKB-UniRule"/>
</dbReference>